<accession>A0ACB8T0G8</accession>
<comment type="caution">
    <text evidence="1">The sequence shown here is derived from an EMBL/GenBank/DDBJ whole genome shotgun (WGS) entry which is preliminary data.</text>
</comment>
<keyword evidence="2" id="KW-1185">Reference proteome</keyword>
<reference evidence="1" key="2">
    <citation type="journal article" date="2022" name="New Phytol.">
        <title>Evolutionary transition to the ectomycorrhizal habit in the genomes of a hyperdiverse lineage of mushroom-forming fungi.</title>
        <authorList>
            <person name="Looney B."/>
            <person name="Miyauchi S."/>
            <person name="Morin E."/>
            <person name="Drula E."/>
            <person name="Courty P.E."/>
            <person name="Kohler A."/>
            <person name="Kuo A."/>
            <person name="LaButti K."/>
            <person name="Pangilinan J."/>
            <person name="Lipzen A."/>
            <person name="Riley R."/>
            <person name="Andreopoulos W."/>
            <person name="He G."/>
            <person name="Johnson J."/>
            <person name="Nolan M."/>
            <person name="Tritt A."/>
            <person name="Barry K.W."/>
            <person name="Grigoriev I.V."/>
            <person name="Nagy L.G."/>
            <person name="Hibbett D."/>
            <person name="Henrissat B."/>
            <person name="Matheny P.B."/>
            <person name="Labbe J."/>
            <person name="Martin F.M."/>
        </authorList>
    </citation>
    <scope>NUCLEOTIDE SEQUENCE</scope>
    <source>
        <strain evidence="1">HHB10654</strain>
    </source>
</reference>
<dbReference type="EMBL" id="MU277211">
    <property type="protein sequence ID" value="KAI0061650.1"/>
    <property type="molecule type" value="Genomic_DNA"/>
</dbReference>
<reference evidence="1" key="1">
    <citation type="submission" date="2021-03" db="EMBL/GenBank/DDBJ databases">
        <authorList>
            <consortium name="DOE Joint Genome Institute"/>
            <person name="Ahrendt S."/>
            <person name="Looney B.P."/>
            <person name="Miyauchi S."/>
            <person name="Morin E."/>
            <person name="Drula E."/>
            <person name="Courty P.E."/>
            <person name="Chicoki N."/>
            <person name="Fauchery L."/>
            <person name="Kohler A."/>
            <person name="Kuo A."/>
            <person name="Labutti K."/>
            <person name="Pangilinan J."/>
            <person name="Lipzen A."/>
            <person name="Riley R."/>
            <person name="Andreopoulos W."/>
            <person name="He G."/>
            <person name="Johnson J."/>
            <person name="Barry K.W."/>
            <person name="Grigoriev I.V."/>
            <person name="Nagy L."/>
            <person name="Hibbett D."/>
            <person name="Henrissat B."/>
            <person name="Matheny P.B."/>
            <person name="Labbe J."/>
            <person name="Martin F."/>
        </authorList>
    </citation>
    <scope>NUCLEOTIDE SEQUENCE</scope>
    <source>
        <strain evidence="1">HHB10654</strain>
    </source>
</reference>
<proteinExistence type="predicted"/>
<organism evidence="1 2">
    <name type="scientific">Artomyces pyxidatus</name>
    <dbReference type="NCBI Taxonomy" id="48021"/>
    <lineage>
        <taxon>Eukaryota</taxon>
        <taxon>Fungi</taxon>
        <taxon>Dikarya</taxon>
        <taxon>Basidiomycota</taxon>
        <taxon>Agaricomycotina</taxon>
        <taxon>Agaricomycetes</taxon>
        <taxon>Russulales</taxon>
        <taxon>Auriscalpiaceae</taxon>
        <taxon>Artomyces</taxon>
    </lineage>
</organism>
<name>A0ACB8T0G8_9AGAM</name>
<dbReference type="Proteomes" id="UP000814140">
    <property type="component" value="Unassembled WGS sequence"/>
</dbReference>
<sequence length="647" mass="71588">MFNDQTGDDDSFRDQASAEEISSSHTPPSPITRLPNEILRKIMVQIPEVQLPWSERSVVFVSQVCALWRAIAWDTAELWTIIPITTRAQWTELALTRSRGAPISISISLDPVVLPAEDRKREAIGANVRTVLPHLSRARQLSVSGLAPVTSLGEMEKDEFNERWQASLSNEVIEALKEHSMPFLETLRFSAADYLSCRLSNSLFTGQAPPNLRKLTLENTWFNLSIPTPHILPPSLTSLEIIDLDHEWGVLEVLRRLPALQTLVLSGVSIAWPNPEINARVALPHLRQITIRTYLQDAIKLFPYLDLPSNAELHLAVWSRDRFVPLQVPPFQVPLLQAPLLQAPPLQELLFLDPLDAAQETFDDAQAARMVDELGQVYLAHISTPLAMGSSFRTLSINRSQPGGWQEKLGLHLSDPISPAVDDSNIRGGFPQSLSLIIRDWLWRNIAPSSPHTSPAPLVVPLSSVLPIMPALGTVVELTAGSGSSGLLFAEEWPGVAGILPNVEKIAVEAGAARGLILALRQAAESTSHLFPNLGILFIERVILLDTVDEISSNEPYGSPFWTSVFQRRVRAENTDTLFIALLKALQLRIDAGSPFRLVLRRCSLTMEMVLSLRGCLGPSLEWDGQLDGARRYTSRVVGDTFEGYVV</sequence>
<evidence type="ECO:0000313" key="2">
    <source>
        <dbReference type="Proteomes" id="UP000814140"/>
    </source>
</evidence>
<gene>
    <name evidence="1" type="ORF">BV25DRAFT_729910</name>
</gene>
<protein>
    <submittedName>
        <fullName evidence="1">Uncharacterized protein</fullName>
    </submittedName>
</protein>
<evidence type="ECO:0000313" key="1">
    <source>
        <dbReference type="EMBL" id="KAI0061650.1"/>
    </source>
</evidence>